<dbReference type="InterPro" id="IPR029058">
    <property type="entry name" value="AB_hydrolase_fold"/>
</dbReference>
<protein>
    <submittedName>
        <fullName evidence="6">Multidrug MFS transporter</fullName>
    </submittedName>
</protein>
<evidence type="ECO:0000313" key="7">
    <source>
        <dbReference type="Proteomes" id="UP000285349"/>
    </source>
</evidence>
<dbReference type="PRINTS" id="PR00412">
    <property type="entry name" value="EPOXHYDRLASE"/>
</dbReference>
<reference evidence="6 7" key="1">
    <citation type="submission" date="2016-10" db="EMBL/GenBank/DDBJ databases">
        <title>Comparative genome analysis of multiple Pseudomonas spp. focuses on biocontrol and plant growth promoting traits.</title>
        <authorList>
            <person name="Tao X.-Y."/>
            <person name="Taylor C.G."/>
        </authorList>
    </citation>
    <scope>NUCLEOTIDE SEQUENCE [LARGE SCALE GENOMIC DNA]</scope>
    <source>
        <strain evidence="6 7">37A10</strain>
    </source>
</reference>
<sequence>MQFQPFKIAIPDDAITDLHDRLRRTRWLQGIEGQSWSEGTDLGFLQSLLAHWTEGFDWRAQEAQLNQLPQFLAQVGEQTLHFVHQPGTGPAPLPLILTHGWPGSFVEMQRLIPLLADPASHGGDAADAFHVVVPSLPGFAFSPAPKHKGVGPYEVAGLWAALMAGLGYERFGAQGGDLGAGVSTWLARRFPEQITGIHLNYVPGSYRPPLGADQPPICGEEQAFLDRGAAFADAEGAYAKIHGTKPQSLAIGLNDSPAGLAAWIVEKFQAWTDCSGDLQHAVALDALLTNISVYWFTGSIGSSLRPYVEGRARPLAFAAGERVQAPTGVALFPAELPMPPRSWVERCFNVQRWTTMPKGGHFAAMEQPLLLAEDIRAFFRPLR</sequence>
<dbReference type="RefSeq" id="WP_123509444.1">
    <property type="nucleotide sequence ID" value="NZ_MOBQ01000012.1"/>
</dbReference>
<keyword evidence="2" id="KW-0058">Aromatic hydrocarbons catabolism</keyword>
<dbReference type="Gene3D" id="3.40.50.1820">
    <property type="entry name" value="alpha/beta hydrolase"/>
    <property type="match status" value="1"/>
</dbReference>
<evidence type="ECO:0000256" key="2">
    <source>
        <dbReference type="ARBA" id="ARBA00022797"/>
    </source>
</evidence>
<feature type="active site" description="Nucleophile" evidence="4">
    <location>
        <position position="177"/>
    </location>
</feature>
<evidence type="ECO:0000256" key="4">
    <source>
        <dbReference type="PIRSR" id="PIRSR001112-1"/>
    </source>
</evidence>
<dbReference type="PANTHER" id="PTHR21661">
    <property type="entry name" value="EPOXIDE HYDROLASE 1-RELATED"/>
    <property type="match status" value="1"/>
</dbReference>
<evidence type="ECO:0000313" key="6">
    <source>
        <dbReference type="EMBL" id="RON47933.1"/>
    </source>
</evidence>
<dbReference type="SUPFAM" id="SSF53474">
    <property type="entry name" value="alpha/beta-Hydrolases"/>
    <property type="match status" value="1"/>
</dbReference>
<dbReference type="InterPro" id="IPR016292">
    <property type="entry name" value="Epoxide_hydrolase"/>
</dbReference>
<dbReference type="PIRSF" id="PIRSF001112">
    <property type="entry name" value="Epoxide_hydrolase"/>
    <property type="match status" value="1"/>
</dbReference>
<comment type="similarity">
    <text evidence="1">Belongs to the peptidase S33 family.</text>
</comment>
<comment type="caution">
    <text evidence="6">The sequence shown here is derived from an EMBL/GenBank/DDBJ whole genome shotgun (WGS) entry which is preliminary data.</text>
</comment>
<evidence type="ECO:0000256" key="3">
    <source>
        <dbReference type="ARBA" id="ARBA00022801"/>
    </source>
</evidence>
<dbReference type="Proteomes" id="UP000285349">
    <property type="component" value="Unassembled WGS sequence"/>
</dbReference>
<dbReference type="Pfam" id="PF06441">
    <property type="entry name" value="EHN"/>
    <property type="match status" value="1"/>
</dbReference>
<dbReference type="OrthoDB" id="9780765at2"/>
<dbReference type="GO" id="GO:0097176">
    <property type="term" value="P:epoxide metabolic process"/>
    <property type="evidence" value="ECO:0007669"/>
    <property type="project" value="TreeGrafter"/>
</dbReference>
<feature type="active site" description="Proton donor" evidence="4">
    <location>
        <position position="307"/>
    </location>
</feature>
<accession>A0A423K828</accession>
<dbReference type="InterPro" id="IPR000639">
    <property type="entry name" value="Epox_hydrolase-like"/>
</dbReference>
<evidence type="ECO:0000256" key="1">
    <source>
        <dbReference type="ARBA" id="ARBA00010088"/>
    </source>
</evidence>
<feature type="active site" description="Proton acceptor" evidence="4">
    <location>
        <position position="361"/>
    </location>
</feature>
<name>A0A423K828_9PSED</name>
<gene>
    <name evidence="6" type="ORF">BK666_09630</name>
</gene>
<evidence type="ECO:0000259" key="5">
    <source>
        <dbReference type="Pfam" id="PF06441"/>
    </source>
</evidence>
<organism evidence="6 7">
    <name type="scientific">Pseudomonas frederiksbergensis</name>
    <dbReference type="NCBI Taxonomy" id="104087"/>
    <lineage>
        <taxon>Bacteria</taxon>
        <taxon>Pseudomonadati</taxon>
        <taxon>Pseudomonadota</taxon>
        <taxon>Gammaproteobacteria</taxon>
        <taxon>Pseudomonadales</taxon>
        <taxon>Pseudomonadaceae</taxon>
        <taxon>Pseudomonas</taxon>
    </lineage>
</organism>
<dbReference type="EMBL" id="MOBQ01000012">
    <property type="protein sequence ID" value="RON47933.1"/>
    <property type="molecule type" value="Genomic_DNA"/>
</dbReference>
<dbReference type="GO" id="GO:0004301">
    <property type="term" value="F:epoxide hydrolase activity"/>
    <property type="evidence" value="ECO:0007669"/>
    <property type="project" value="TreeGrafter"/>
</dbReference>
<dbReference type="InterPro" id="IPR010497">
    <property type="entry name" value="Epoxide_hydro_N"/>
</dbReference>
<keyword evidence="3" id="KW-0378">Hydrolase</keyword>
<feature type="domain" description="Epoxide hydrolase N-terminal" evidence="5">
    <location>
        <begin position="4"/>
        <end position="108"/>
    </location>
</feature>
<dbReference type="AlphaFoldDB" id="A0A423K828"/>
<proteinExistence type="inferred from homology"/>
<dbReference type="PANTHER" id="PTHR21661:SF35">
    <property type="entry name" value="EPOXIDE HYDROLASE"/>
    <property type="match status" value="1"/>
</dbReference>